<evidence type="ECO:0000256" key="1">
    <source>
        <dbReference type="ARBA" id="ARBA00008894"/>
    </source>
</evidence>
<keyword evidence="3" id="KW-0677">Repeat</keyword>
<evidence type="ECO:0000256" key="5">
    <source>
        <dbReference type="ARBA" id="ARBA00022821"/>
    </source>
</evidence>
<protein>
    <recommendedName>
        <fullName evidence="7">Disease resistance N-terminal domain-containing protein</fullName>
    </recommendedName>
</protein>
<evidence type="ECO:0000256" key="2">
    <source>
        <dbReference type="ARBA" id="ARBA00022614"/>
    </source>
</evidence>
<keyword evidence="5" id="KW-0611">Plant defense</keyword>
<dbReference type="EMBL" id="JACGWO010000001">
    <property type="protein sequence ID" value="KAK4438499.1"/>
    <property type="molecule type" value="Genomic_DNA"/>
</dbReference>
<name>A0AAE2CY85_9LAMI</name>
<comment type="caution">
    <text evidence="8">The sequence shown here is derived from an EMBL/GenBank/DDBJ whole genome shotgun (WGS) entry which is preliminary data.</text>
</comment>
<evidence type="ECO:0000259" key="7">
    <source>
        <dbReference type="Pfam" id="PF18052"/>
    </source>
</evidence>
<evidence type="ECO:0000313" key="9">
    <source>
        <dbReference type="Proteomes" id="UP001293254"/>
    </source>
</evidence>
<gene>
    <name evidence="8" type="ORF">Salat_0184200</name>
</gene>
<reference evidence="8" key="1">
    <citation type="submission" date="2020-06" db="EMBL/GenBank/DDBJ databases">
        <authorList>
            <person name="Li T."/>
            <person name="Hu X."/>
            <person name="Zhang T."/>
            <person name="Song X."/>
            <person name="Zhang H."/>
            <person name="Dai N."/>
            <person name="Sheng W."/>
            <person name="Hou X."/>
            <person name="Wei L."/>
        </authorList>
    </citation>
    <scope>NUCLEOTIDE SEQUENCE</scope>
    <source>
        <strain evidence="8">3651</strain>
        <tissue evidence="8">Leaf</tissue>
    </source>
</reference>
<keyword evidence="4" id="KW-0547">Nucleotide-binding</keyword>
<keyword evidence="6" id="KW-0067">ATP-binding</keyword>
<dbReference type="Pfam" id="PF18052">
    <property type="entry name" value="Rx_N"/>
    <property type="match status" value="1"/>
</dbReference>
<dbReference type="InterPro" id="IPR038005">
    <property type="entry name" value="RX-like_CC"/>
</dbReference>
<keyword evidence="2" id="KW-0433">Leucine-rich repeat</keyword>
<sequence length="115" mass="13363">MEDASVGSLLETLNRLRLHQADLISDVKNHIERLENNLLLFKRFITEKREEDEILKEVTAQIREVVYKAEDAVDVFVSQALEKETEKSSKRSSQLSRGLKKYTMIRGRLIFPGRC</sequence>
<evidence type="ECO:0000313" key="8">
    <source>
        <dbReference type="EMBL" id="KAK4438499.1"/>
    </source>
</evidence>
<dbReference type="Gene3D" id="1.20.5.4130">
    <property type="match status" value="1"/>
</dbReference>
<comment type="similarity">
    <text evidence="1">Belongs to the disease resistance NB-LRR family.</text>
</comment>
<evidence type="ECO:0000256" key="6">
    <source>
        <dbReference type="ARBA" id="ARBA00022840"/>
    </source>
</evidence>
<dbReference type="InterPro" id="IPR041118">
    <property type="entry name" value="Rx_N"/>
</dbReference>
<organism evidence="8 9">
    <name type="scientific">Sesamum alatum</name>
    <dbReference type="NCBI Taxonomy" id="300844"/>
    <lineage>
        <taxon>Eukaryota</taxon>
        <taxon>Viridiplantae</taxon>
        <taxon>Streptophyta</taxon>
        <taxon>Embryophyta</taxon>
        <taxon>Tracheophyta</taxon>
        <taxon>Spermatophyta</taxon>
        <taxon>Magnoliopsida</taxon>
        <taxon>eudicotyledons</taxon>
        <taxon>Gunneridae</taxon>
        <taxon>Pentapetalae</taxon>
        <taxon>asterids</taxon>
        <taxon>lamiids</taxon>
        <taxon>Lamiales</taxon>
        <taxon>Pedaliaceae</taxon>
        <taxon>Sesamum</taxon>
    </lineage>
</organism>
<evidence type="ECO:0000256" key="4">
    <source>
        <dbReference type="ARBA" id="ARBA00022741"/>
    </source>
</evidence>
<keyword evidence="9" id="KW-1185">Reference proteome</keyword>
<dbReference type="GO" id="GO:0005524">
    <property type="term" value="F:ATP binding"/>
    <property type="evidence" value="ECO:0007669"/>
    <property type="project" value="UniProtKB-KW"/>
</dbReference>
<dbReference type="Proteomes" id="UP001293254">
    <property type="component" value="Unassembled WGS sequence"/>
</dbReference>
<proteinExistence type="inferred from homology"/>
<dbReference type="AlphaFoldDB" id="A0AAE2CY85"/>
<dbReference type="GO" id="GO:0006952">
    <property type="term" value="P:defense response"/>
    <property type="evidence" value="ECO:0007669"/>
    <property type="project" value="UniProtKB-KW"/>
</dbReference>
<dbReference type="CDD" id="cd14798">
    <property type="entry name" value="RX-CC_like"/>
    <property type="match status" value="1"/>
</dbReference>
<accession>A0AAE2CY85</accession>
<reference evidence="8" key="2">
    <citation type="journal article" date="2024" name="Plant">
        <title>Genomic evolution and insights into agronomic trait innovations of Sesamum species.</title>
        <authorList>
            <person name="Miao H."/>
            <person name="Wang L."/>
            <person name="Qu L."/>
            <person name="Liu H."/>
            <person name="Sun Y."/>
            <person name="Le M."/>
            <person name="Wang Q."/>
            <person name="Wei S."/>
            <person name="Zheng Y."/>
            <person name="Lin W."/>
            <person name="Duan Y."/>
            <person name="Cao H."/>
            <person name="Xiong S."/>
            <person name="Wang X."/>
            <person name="Wei L."/>
            <person name="Li C."/>
            <person name="Ma Q."/>
            <person name="Ju M."/>
            <person name="Zhao R."/>
            <person name="Li G."/>
            <person name="Mu C."/>
            <person name="Tian Q."/>
            <person name="Mei H."/>
            <person name="Zhang T."/>
            <person name="Gao T."/>
            <person name="Zhang H."/>
        </authorList>
    </citation>
    <scope>NUCLEOTIDE SEQUENCE</scope>
    <source>
        <strain evidence="8">3651</strain>
    </source>
</reference>
<evidence type="ECO:0000256" key="3">
    <source>
        <dbReference type="ARBA" id="ARBA00022737"/>
    </source>
</evidence>
<feature type="domain" description="Disease resistance N-terminal" evidence="7">
    <location>
        <begin position="6"/>
        <end position="90"/>
    </location>
</feature>